<keyword evidence="7 8" id="KW-0472">Membrane</keyword>
<keyword evidence="6 8" id="KW-1133">Transmembrane helix</keyword>
<keyword evidence="2 8" id="KW-0474">Menaquinone biosynthesis</keyword>
<feature type="transmembrane region" description="Helical" evidence="8">
    <location>
        <begin position="200"/>
        <end position="218"/>
    </location>
</feature>
<comment type="catalytic activity">
    <reaction evidence="8">
        <text>an all-trans-polyprenyl diphosphate + 1,4-dihydroxy-2-naphthoate + H(+) = a 2-demethylmenaquinol + CO2 + diphosphate</text>
        <dbReference type="Rhea" id="RHEA:26478"/>
        <dbReference type="Rhea" id="RHEA-COMP:9563"/>
        <dbReference type="Rhea" id="RHEA-COMP:9564"/>
        <dbReference type="ChEBI" id="CHEBI:11173"/>
        <dbReference type="ChEBI" id="CHEBI:15378"/>
        <dbReference type="ChEBI" id="CHEBI:16526"/>
        <dbReference type="ChEBI" id="CHEBI:33019"/>
        <dbReference type="ChEBI" id="CHEBI:55437"/>
        <dbReference type="ChEBI" id="CHEBI:58914"/>
        <dbReference type="EC" id="2.5.1.74"/>
    </reaction>
</comment>
<gene>
    <name evidence="8" type="primary">menA</name>
    <name evidence="11" type="ORF">GCM10009768_00150</name>
</gene>
<dbReference type="InterPro" id="IPR000537">
    <property type="entry name" value="UbiA_prenyltransferase"/>
</dbReference>
<evidence type="ECO:0000313" key="12">
    <source>
        <dbReference type="Proteomes" id="UP001500851"/>
    </source>
</evidence>
<feature type="transmembrane region" description="Helical" evidence="8">
    <location>
        <begin position="144"/>
        <end position="163"/>
    </location>
</feature>
<keyword evidence="3 8" id="KW-1003">Cell membrane</keyword>
<evidence type="ECO:0000256" key="4">
    <source>
        <dbReference type="ARBA" id="ARBA00022679"/>
    </source>
</evidence>
<evidence type="ECO:0000313" key="11">
    <source>
        <dbReference type="EMBL" id="GAA1775669.1"/>
    </source>
</evidence>
<evidence type="ECO:0000256" key="1">
    <source>
        <dbReference type="ARBA" id="ARBA00004141"/>
    </source>
</evidence>
<feature type="transmembrane region" description="Helical" evidence="8">
    <location>
        <begin position="119"/>
        <end position="138"/>
    </location>
</feature>
<protein>
    <recommendedName>
        <fullName evidence="8 9">1,4-dihydroxy-2-naphthoate octaprenyltransferase</fullName>
        <shortName evidence="8">DHNA-octaprenyltransferase</shortName>
        <ecNumber evidence="8 9">2.5.1.74</ecNumber>
    </recommendedName>
</protein>
<evidence type="ECO:0000256" key="5">
    <source>
        <dbReference type="ARBA" id="ARBA00022692"/>
    </source>
</evidence>
<dbReference type="InterPro" id="IPR026046">
    <property type="entry name" value="UBIAD1"/>
</dbReference>
<evidence type="ECO:0000256" key="7">
    <source>
        <dbReference type="ARBA" id="ARBA00023136"/>
    </source>
</evidence>
<dbReference type="PIRSF" id="PIRSF005355">
    <property type="entry name" value="UBIAD1"/>
    <property type="match status" value="1"/>
</dbReference>
<dbReference type="PANTHER" id="PTHR13929">
    <property type="entry name" value="1,4-DIHYDROXY-2-NAPHTHOATE OCTAPRENYLTRANSFERASE"/>
    <property type="match status" value="1"/>
</dbReference>
<comment type="caution">
    <text evidence="11">The sequence shown here is derived from an EMBL/GenBank/DDBJ whole genome shotgun (WGS) entry which is preliminary data.</text>
</comment>
<dbReference type="PANTHER" id="PTHR13929:SF0">
    <property type="entry name" value="UBIA PRENYLTRANSFERASE DOMAIN-CONTAINING PROTEIN 1"/>
    <property type="match status" value="1"/>
</dbReference>
<evidence type="ECO:0000256" key="8">
    <source>
        <dbReference type="HAMAP-Rule" id="MF_01937"/>
    </source>
</evidence>
<evidence type="ECO:0000256" key="2">
    <source>
        <dbReference type="ARBA" id="ARBA00022428"/>
    </source>
</evidence>
<feature type="transmembrane region" description="Helical" evidence="8">
    <location>
        <begin position="45"/>
        <end position="63"/>
    </location>
</feature>
<feature type="transmembrane region" description="Helical" evidence="8">
    <location>
        <begin position="175"/>
        <end position="194"/>
    </location>
</feature>
<accession>A0ABN2L544</accession>
<keyword evidence="5 8" id="KW-0812">Transmembrane</keyword>
<feature type="transmembrane region" description="Helical" evidence="8">
    <location>
        <begin position="271"/>
        <end position="289"/>
    </location>
</feature>
<dbReference type="Gene3D" id="1.10.357.140">
    <property type="entry name" value="UbiA prenyltransferase"/>
    <property type="match status" value="1"/>
</dbReference>
<feature type="compositionally biased region" description="Basic residues" evidence="10">
    <location>
        <begin position="1"/>
        <end position="10"/>
    </location>
</feature>
<dbReference type="EMBL" id="BAAAOB010000001">
    <property type="protein sequence ID" value="GAA1775669.1"/>
    <property type="molecule type" value="Genomic_DNA"/>
</dbReference>
<dbReference type="InterPro" id="IPR044878">
    <property type="entry name" value="UbiA_sf"/>
</dbReference>
<dbReference type="Pfam" id="PF01040">
    <property type="entry name" value="UbiA"/>
    <property type="match status" value="1"/>
</dbReference>
<dbReference type="NCBIfam" id="TIGR00751">
    <property type="entry name" value="menA"/>
    <property type="match status" value="1"/>
</dbReference>
<feature type="transmembrane region" description="Helical" evidence="8">
    <location>
        <begin position="296"/>
        <end position="318"/>
    </location>
</feature>
<feature type="transmembrane region" description="Helical" evidence="8">
    <location>
        <begin position="246"/>
        <end position="265"/>
    </location>
</feature>
<name>A0ABN2L544_9MICO</name>
<feature type="region of interest" description="Disordered" evidence="10">
    <location>
        <begin position="1"/>
        <end position="20"/>
    </location>
</feature>
<keyword evidence="12" id="KW-1185">Reference proteome</keyword>
<comment type="subcellular location">
    <subcellularLocation>
        <location evidence="8">Cell membrane</location>
        <topology evidence="8">Multi-pass membrane protein</topology>
    </subcellularLocation>
    <subcellularLocation>
        <location evidence="1">Membrane</location>
        <topology evidence="1">Multi-pass membrane protein</topology>
    </subcellularLocation>
</comment>
<keyword evidence="4 8" id="KW-0808">Transferase</keyword>
<dbReference type="EC" id="2.5.1.74" evidence="8 9"/>
<proteinExistence type="inferred from homology"/>
<dbReference type="CDD" id="cd13962">
    <property type="entry name" value="PT_UbiA_UBIAD1"/>
    <property type="match status" value="1"/>
</dbReference>
<comment type="similarity">
    <text evidence="8">Belongs to the MenA family. Type 1 subfamily.</text>
</comment>
<reference evidence="11 12" key="1">
    <citation type="journal article" date="2019" name="Int. J. Syst. Evol. Microbiol.">
        <title>The Global Catalogue of Microorganisms (GCM) 10K type strain sequencing project: providing services to taxonomists for standard genome sequencing and annotation.</title>
        <authorList>
            <consortium name="The Broad Institute Genomics Platform"/>
            <consortium name="The Broad Institute Genome Sequencing Center for Infectious Disease"/>
            <person name="Wu L."/>
            <person name="Ma J."/>
        </authorList>
    </citation>
    <scope>NUCLEOTIDE SEQUENCE [LARGE SCALE GENOMIC DNA]</scope>
    <source>
        <strain evidence="11 12">JCM 14736</strain>
    </source>
</reference>
<evidence type="ECO:0000256" key="6">
    <source>
        <dbReference type="ARBA" id="ARBA00022989"/>
    </source>
</evidence>
<dbReference type="RefSeq" id="WP_344027655.1">
    <property type="nucleotide sequence ID" value="NZ_BAAAOB010000001.1"/>
</dbReference>
<evidence type="ECO:0000256" key="3">
    <source>
        <dbReference type="ARBA" id="ARBA00022475"/>
    </source>
</evidence>
<dbReference type="NCBIfam" id="NF004751">
    <property type="entry name" value="PRK06080.1-3"/>
    <property type="match status" value="1"/>
</dbReference>
<organism evidence="11 12">
    <name type="scientific">Leucobacter iarius</name>
    <dbReference type="NCBI Taxonomy" id="333963"/>
    <lineage>
        <taxon>Bacteria</taxon>
        <taxon>Bacillati</taxon>
        <taxon>Actinomycetota</taxon>
        <taxon>Actinomycetes</taxon>
        <taxon>Micrococcales</taxon>
        <taxon>Microbacteriaceae</taxon>
        <taxon>Leucobacter</taxon>
    </lineage>
</organism>
<feature type="transmembrane region" description="Helical" evidence="8">
    <location>
        <begin position="69"/>
        <end position="88"/>
    </location>
</feature>
<sequence>MNQHAKHPRHSGNPAVRAAAERLEREGHRAAITWRDWVGGARLRTLPLAIAPVAAGAGVAHMVRGFSLPLTLLALAVAVFLQIGVNYANDYSDGIRGTDAFRVGPARLTGSGLVDPKRVLRTALVFFGLAAIAGLAAVIISGRWWFLALGVVAILAAWFYTGGRRPYGYAGLGELMVFIFFGLVATVGTVYLQTEVQTQEAWIAGAGVGLFAVAVLVANNLRDIPTDTLAGKKTLSVRIGDRASRILYVVCVLLPFVVPALYVVVDPGMVLVWFVLFLAVPCAVIVLFAKTAKELVLVLALTSFAALAYGVLVGVAFAF</sequence>
<evidence type="ECO:0000256" key="9">
    <source>
        <dbReference type="NCBIfam" id="TIGR00751"/>
    </source>
</evidence>
<evidence type="ECO:0000256" key="10">
    <source>
        <dbReference type="SAM" id="MobiDB-lite"/>
    </source>
</evidence>
<comment type="function">
    <text evidence="8">Conversion of 1,4-dihydroxy-2-naphthoate (DHNA) to demethylmenaquinone (DMK).</text>
</comment>
<dbReference type="InterPro" id="IPR004657">
    <property type="entry name" value="MenA"/>
</dbReference>
<comment type="pathway">
    <text evidence="8">Quinol/quinone metabolism; menaquinone biosynthesis; menaquinol from 1,4-dihydroxy-2-naphthoate: step 1/2.</text>
</comment>
<dbReference type="Proteomes" id="UP001500851">
    <property type="component" value="Unassembled WGS sequence"/>
</dbReference>
<dbReference type="HAMAP" id="MF_01937">
    <property type="entry name" value="MenA_1"/>
    <property type="match status" value="1"/>
</dbReference>